<name>A0A2U9T3H9_9GAMM</name>
<dbReference type="AlphaFoldDB" id="A0A2U9T3H9"/>
<keyword evidence="2" id="KW-0472">Membrane</keyword>
<evidence type="ECO:0000256" key="2">
    <source>
        <dbReference type="SAM" id="Phobius"/>
    </source>
</evidence>
<dbReference type="KEGG" id="lmb:C9I47_0377"/>
<evidence type="ECO:0000313" key="3">
    <source>
        <dbReference type="EMBL" id="AWV06102.1"/>
    </source>
</evidence>
<accession>A0A2U9T3H9</accession>
<keyword evidence="2" id="KW-0812">Transmembrane</keyword>
<keyword evidence="4" id="KW-1185">Reference proteome</keyword>
<protein>
    <submittedName>
        <fullName evidence="3">Putative membrane protein</fullName>
    </submittedName>
</protein>
<dbReference type="Proteomes" id="UP000249447">
    <property type="component" value="Chromosome"/>
</dbReference>
<feature type="transmembrane region" description="Helical" evidence="2">
    <location>
        <begin position="415"/>
        <end position="435"/>
    </location>
</feature>
<dbReference type="EMBL" id="CP029843">
    <property type="protein sequence ID" value="AWV06102.1"/>
    <property type="molecule type" value="Genomic_DNA"/>
</dbReference>
<feature type="transmembrane region" description="Helical" evidence="2">
    <location>
        <begin position="340"/>
        <end position="363"/>
    </location>
</feature>
<keyword evidence="2" id="KW-1133">Transmembrane helix</keyword>
<organism evidence="3 4">
    <name type="scientific">Marilutibacter maris</name>
    <dbReference type="NCBI Taxonomy" id="1605891"/>
    <lineage>
        <taxon>Bacteria</taxon>
        <taxon>Pseudomonadati</taxon>
        <taxon>Pseudomonadota</taxon>
        <taxon>Gammaproteobacteria</taxon>
        <taxon>Lysobacterales</taxon>
        <taxon>Lysobacteraceae</taxon>
        <taxon>Marilutibacter</taxon>
    </lineage>
</organism>
<feature type="transmembrane region" description="Helical" evidence="2">
    <location>
        <begin position="304"/>
        <end position="328"/>
    </location>
</feature>
<feature type="transmembrane region" description="Helical" evidence="2">
    <location>
        <begin position="369"/>
        <end position="394"/>
    </location>
</feature>
<evidence type="ECO:0000256" key="1">
    <source>
        <dbReference type="SAM" id="MobiDB-lite"/>
    </source>
</evidence>
<evidence type="ECO:0000313" key="4">
    <source>
        <dbReference type="Proteomes" id="UP000249447"/>
    </source>
</evidence>
<dbReference type="OrthoDB" id="9111327at2"/>
<reference evidence="3 4" key="1">
    <citation type="submission" date="2018-05" db="EMBL/GenBank/DDBJ databases">
        <title>The complete genome of Lysobacter maris HZ9B, a marine bacterium antagonistic against terrestrial plant pathogens.</title>
        <authorList>
            <person name="Zhang X.-Q."/>
        </authorList>
    </citation>
    <scope>NUCLEOTIDE SEQUENCE [LARGE SCALE GENOMIC DNA]</scope>
    <source>
        <strain evidence="3 4">HZ9B</strain>
    </source>
</reference>
<sequence>MTDQIVGSPADAVPPLPEHGLCANCDAPLHGHYCHACGQSTHDPVRHVAHAIEEVFESFWHLDGRVFRTLRDLMSPGKTAVEYLAGHRVRYIPPLRLFVILSVLTFFIGAATIHVENNREAGQAKGASVPGVTDIDISGISDAATVEEVERERDRLLAEFAQAREAFAREAPIPGLDATMIAGEVRIRGEADNRIEQLRRKADKAAPADAAGAPAAAAAPATAVAEATEPEDTGASGEATPADDGVEWEGPLFTSDSEAFDPRLNPVRIAWLPQFANDWVNRKLGYAMANGKRFWERPELGFQAFMASLPSALFLLVPVFALLLKLAYLFKRRLYLEHMVVALYSHCFLLLALAATFLLSALGNALAGVAGWLSSGIGLVAIAILCWMPIYLLLMQKRVYRQGWLMTTIKFIALGYVYCFLLAFAASIMFIAALAKPV</sequence>
<feature type="compositionally biased region" description="Low complexity" evidence="1">
    <location>
        <begin position="207"/>
        <end position="227"/>
    </location>
</feature>
<proteinExistence type="predicted"/>
<feature type="region of interest" description="Disordered" evidence="1">
    <location>
        <begin position="199"/>
        <end position="248"/>
    </location>
</feature>
<gene>
    <name evidence="3" type="ORF">C9I47_0377</name>
</gene>
<dbReference type="InterPro" id="IPR022134">
    <property type="entry name" value="DUF3667"/>
</dbReference>
<dbReference type="Pfam" id="PF12412">
    <property type="entry name" value="DUF3667"/>
    <property type="match status" value="1"/>
</dbReference>
<dbReference type="RefSeq" id="WP_111265279.1">
    <property type="nucleotide sequence ID" value="NZ_CP029843.1"/>
</dbReference>